<dbReference type="EMBL" id="UXUI01007324">
    <property type="protein sequence ID" value="VDD86991.1"/>
    <property type="molecule type" value="Genomic_DNA"/>
</dbReference>
<protein>
    <submittedName>
        <fullName evidence="4">AAA domain-containing protein</fullName>
    </submittedName>
</protein>
<evidence type="ECO:0000313" key="2">
    <source>
        <dbReference type="EMBL" id="VDD86991.1"/>
    </source>
</evidence>
<reference evidence="4" key="1">
    <citation type="submission" date="2016-04" db="UniProtKB">
        <authorList>
            <consortium name="WormBaseParasite"/>
        </authorList>
    </citation>
    <scope>IDENTIFICATION</scope>
</reference>
<dbReference type="OrthoDB" id="5790596at2759"/>
<dbReference type="WBParaSite" id="EVEC_0000242601-mRNA-1">
    <property type="protein sequence ID" value="EVEC_0000242601-mRNA-1"/>
    <property type="gene ID" value="EVEC_0000242601"/>
</dbReference>
<reference evidence="2 3" key="2">
    <citation type="submission" date="2018-10" db="EMBL/GenBank/DDBJ databases">
        <authorList>
            <consortium name="Pathogen Informatics"/>
        </authorList>
    </citation>
    <scope>NUCLEOTIDE SEQUENCE [LARGE SCALE GENOMIC DNA]</scope>
</reference>
<keyword evidence="3" id="KW-1185">Reference proteome</keyword>
<dbReference type="AlphaFoldDB" id="A0A158Q9L8"/>
<gene>
    <name evidence="2" type="ORF">EVEC_LOCUS2134</name>
</gene>
<evidence type="ECO:0000256" key="1">
    <source>
        <dbReference type="SAM" id="MobiDB-lite"/>
    </source>
</evidence>
<dbReference type="STRING" id="51028.A0A158Q9L8"/>
<proteinExistence type="predicted"/>
<accession>A0A158Q9L8</accession>
<name>A0A158Q9L8_ENTVE</name>
<sequence>MLYLKESASPITESLFVSKVLVLDGTIRQKLRITSEIVNANHLINLIFEFDGLINAASSLKGSVRLEHFLPYAKCLFFARIGDFISTSNYQSKCGTSVGYNPAITAYRLALNALLPSPPVAERLRALYELEYMTLKAIIDQNKADYIKSQEDCQATLHLYRIFGEKSFGCDRALFIRSSQSSPDLTVLPEGRIETFSKGLLANSTFYFYVQTNQTPVNFVDSFLSSFPQYPPEDDLHSFSSESSFSRLDAKIFLLATSEWSRLQKSTKTYNPICFPALNPQILTTWKSLTINSDKHKKSDVISKVKLYNALEFTRLRGELPDLRIIFKVFCWLQSQGSSAKKFASLYANTIIGIAEGTVTGVRGIRQSDPFLPLELSSISTDEEEKIVEAAHSFLNDKNASVFSSKSHVSPSTSTHQEQTKEEVKADPVVDPVFENQDVVEAASKSTSETKGTRVAEMENISEVKGARVTRFVETKDVEVSTESDASIRLERIPLLKRLGRIAGTTLLDDQSLNIQQIAAVCDLAVDPRQSGFFEAVQSSSGTTKDLYQPSLNCTHQLQRNNVESKPGGFTDVSTVDYVNRFKKALAESSKKQQHALNNMRSFNDTAGEQLKRRILDVFLSMGSFAL</sequence>
<evidence type="ECO:0000313" key="3">
    <source>
        <dbReference type="Proteomes" id="UP000274131"/>
    </source>
</evidence>
<dbReference type="Proteomes" id="UP000274131">
    <property type="component" value="Unassembled WGS sequence"/>
</dbReference>
<evidence type="ECO:0000313" key="4">
    <source>
        <dbReference type="WBParaSite" id="EVEC_0000242601-mRNA-1"/>
    </source>
</evidence>
<feature type="compositionally biased region" description="Low complexity" evidence="1">
    <location>
        <begin position="404"/>
        <end position="416"/>
    </location>
</feature>
<organism evidence="4">
    <name type="scientific">Enterobius vermicularis</name>
    <name type="common">Human pinworm</name>
    <dbReference type="NCBI Taxonomy" id="51028"/>
    <lineage>
        <taxon>Eukaryota</taxon>
        <taxon>Metazoa</taxon>
        <taxon>Ecdysozoa</taxon>
        <taxon>Nematoda</taxon>
        <taxon>Chromadorea</taxon>
        <taxon>Rhabditida</taxon>
        <taxon>Spirurina</taxon>
        <taxon>Oxyuridomorpha</taxon>
        <taxon>Oxyuroidea</taxon>
        <taxon>Oxyuridae</taxon>
        <taxon>Enterobius</taxon>
    </lineage>
</organism>
<feature type="region of interest" description="Disordered" evidence="1">
    <location>
        <begin position="404"/>
        <end position="425"/>
    </location>
</feature>